<dbReference type="PANTHER" id="PTHR44013">
    <property type="entry name" value="ZINC-TYPE ALCOHOL DEHYDROGENASE-LIKE PROTEIN C16A3.02C"/>
    <property type="match status" value="1"/>
</dbReference>
<accession>A0ABU3K288</accession>
<keyword evidence="3" id="KW-1185">Reference proteome</keyword>
<dbReference type="Gene3D" id="3.90.180.10">
    <property type="entry name" value="Medium-chain alcohol dehydrogenases, catalytic domain"/>
    <property type="match status" value="1"/>
</dbReference>
<dbReference type="Pfam" id="PF08240">
    <property type="entry name" value="ADH_N"/>
    <property type="match status" value="1"/>
</dbReference>
<name>A0ABU3K288_9ACTN</name>
<dbReference type="InterPro" id="IPR036291">
    <property type="entry name" value="NAD(P)-bd_dom_sf"/>
</dbReference>
<reference evidence="2 3" key="1">
    <citation type="submission" date="2023-05" db="EMBL/GenBank/DDBJ databases">
        <title>Streptomyces fuscus sp. nov., a brown-black pigment producing actinomyces isolated from dry sand of Sea duck farm.</title>
        <authorList>
            <person name="Xie J."/>
            <person name="Shen N."/>
        </authorList>
    </citation>
    <scope>NUCLEOTIDE SEQUENCE [LARGE SCALE GENOMIC DNA]</scope>
    <source>
        <strain evidence="2 3">CGMCC 4.1745</strain>
    </source>
</reference>
<evidence type="ECO:0000313" key="3">
    <source>
        <dbReference type="Proteomes" id="UP001249760"/>
    </source>
</evidence>
<dbReference type="PANTHER" id="PTHR44013:SF1">
    <property type="entry name" value="ZINC-TYPE ALCOHOL DEHYDROGENASE-LIKE PROTEIN C16A3.02C"/>
    <property type="match status" value="1"/>
</dbReference>
<dbReference type="Gene3D" id="3.40.50.720">
    <property type="entry name" value="NAD(P)-binding Rossmann-like Domain"/>
    <property type="match status" value="1"/>
</dbReference>
<gene>
    <name evidence="2" type="ORF">QNO04_33130</name>
</gene>
<dbReference type="InterPro" id="IPR013154">
    <property type="entry name" value="ADH-like_N"/>
</dbReference>
<dbReference type="SUPFAM" id="SSF50129">
    <property type="entry name" value="GroES-like"/>
    <property type="match status" value="1"/>
</dbReference>
<evidence type="ECO:0000259" key="1">
    <source>
        <dbReference type="SMART" id="SM00829"/>
    </source>
</evidence>
<evidence type="ECO:0000313" key="2">
    <source>
        <dbReference type="EMBL" id="MDT6988301.1"/>
    </source>
</evidence>
<dbReference type="InterPro" id="IPR011032">
    <property type="entry name" value="GroES-like_sf"/>
</dbReference>
<keyword evidence="2" id="KW-0560">Oxidoreductase</keyword>
<sequence>MKAISYARYGGPEVLEYGEVDDPKLGPDSVLVRVRAASVNPVDWKARQGHLDAALPAVFPVIPGWDLAGVVVRTGPAVPEFSEGDEVIGYVREDVLSFGTCAEYVAAPVRTIAPKPRRLGFEEAAGLPLGGLTAYQVLHRVLGVRRGETVLVHAAAGGVGSVAVQLAAHLGARVIGTASARNHDFVRGLGAEPVAYGEGLAERVRGLAPEGVDAVFDTVGGDALKASANLVVPEGRLASIVDPAVTDYGGAYWFVRPDPTDLRKLSDLADQGVVTIHVEETYPLARTADAHRRSEEGHVRGKIAITVPHP</sequence>
<dbReference type="EMBL" id="JASKMA010000047">
    <property type="protein sequence ID" value="MDT6988301.1"/>
    <property type="molecule type" value="Genomic_DNA"/>
</dbReference>
<dbReference type="CDD" id="cd05289">
    <property type="entry name" value="MDR_like_2"/>
    <property type="match status" value="1"/>
</dbReference>
<dbReference type="InterPro" id="IPR052733">
    <property type="entry name" value="Chloroplast_QOR"/>
</dbReference>
<dbReference type="GO" id="GO:0016491">
    <property type="term" value="F:oxidoreductase activity"/>
    <property type="evidence" value="ECO:0007669"/>
    <property type="project" value="UniProtKB-KW"/>
</dbReference>
<organism evidence="2 3">
    <name type="scientific">Streptomyces lusitanus</name>
    <dbReference type="NCBI Taxonomy" id="68232"/>
    <lineage>
        <taxon>Bacteria</taxon>
        <taxon>Bacillati</taxon>
        <taxon>Actinomycetota</taxon>
        <taxon>Actinomycetes</taxon>
        <taxon>Kitasatosporales</taxon>
        <taxon>Streptomycetaceae</taxon>
        <taxon>Streptomyces</taxon>
    </lineage>
</organism>
<dbReference type="InterPro" id="IPR020843">
    <property type="entry name" value="ER"/>
</dbReference>
<dbReference type="EC" id="1.-.-.-" evidence="2"/>
<dbReference type="Pfam" id="PF13602">
    <property type="entry name" value="ADH_zinc_N_2"/>
    <property type="match status" value="1"/>
</dbReference>
<protein>
    <submittedName>
        <fullName evidence="2">NADP-dependent oxidoreductase</fullName>
        <ecNumber evidence="2">1.-.-.-</ecNumber>
    </submittedName>
</protein>
<dbReference type="Proteomes" id="UP001249760">
    <property type="component" value="Unassembled WGS sequence"/>
</dbReference>
<proteinExistence type="predicted"/>
<dbReference type="RefSeq" id="WP_394312384.1">
    <property type="nucleotide sequence ID" value="NZ_JASKMA010000047.1"/>
</dbReference>
<feature type="domain" description="Enoyl reductase (ER)" evidence="1">
    <location>
        <begin position="10"/>
        <end position="305"/>
    </location>
</feature>
<dbReference type="SMART" id="SM00829">
    <property type="entry name" value="PKS_ER"/>
    <property type="match status" value="1"/>
</dbReference>
<comment type="caution">
    <text evidence="2">The sequence shown here is derived from an EMBL/GenBank/DDBJ whole genome shotgun (WGS) entry which is preliminary data.</text>
</comment>
<dbReference type="SUPFAM" id="SSF51735">
    <property type="entry name" value="NAD(P)-binding Rossmann-fold domains"/>
    <property type="match status" value="1"/>
</dbReference>